<dbReference type="Pfam" id="PF13495">
    <property type="entry name" value="Phage_int_SAM_4"/>
    <property type="match status" value="1"/>
</dbReference>
<keyword evidence="6" id="KW-1185">Reference proteome</keyword>
<dbReference type="SUPFAM" id="SSF56349">
    <property type="entry name" value="DNA breaking-rejoining enzymes"/>
    <property type="match status" value="1"/>
</dbReference>
<reference evidence="7" key="1">
    <citation type="submission" date="2025-08" db="UniProtKB">
        <authorList>
            <consortium name="RefSeq"/>
        </authorList>
    </citation>
    <scope>IDENTIFICATION</scope>
</reference>
<accession>A0ABM1F760</accession>
<dbReference type="PANTHER" id="PTHR30349:SF64">
    <property type="entry name" value="PROPHAGE INTEGRASE INTD-RELATED"/>
    <property type="match status" value="1"/>
</dbReference>
<evidence type="ECO:0000256" key="3">
    <source>
        <dbReference type="ARBA" id="ARBA00023125"/>
    </source>
</evidence>
<protein>
    <submittedName>
        <fullName evidence="7">Integrase/recombinase y4qK</fullName>
    </submittedName>
</protein>
<organism evidence="6 7">
    <name type="scientific">Priapulus caudatus</name>
    <name type="common">Priapulid worm</name>
    <dbReference type="NCBI Taxonomy" id="37621"/>
    <lineage>
        <taxon>Eukaryota</taxon>
        <taxon>Metazoa</taxon>
        <taxon>Ecdysozoa</taxon>
        <taxon>Scalidophora</taxon>
        <taxon>Priapulida</taxon>
        <taxon>Priapulimorpha</taxon>
        <taxon>Priapulimorphida</taxon>
        <taxon>Priapulidae</taxon>
        <taxon>Priapulus</taxon>
    </lineage>
</organism>
<dbReference type="InterPro" id="IPR010998">
    <property type="entry name" value="Integrase_recombinase_N"/>
</dbReference>
<evidence type="ECO:0000256" key="1">
    <source>
        <dbReference type="ARBA" id="ARBA00008857"/>
    </source>
</evidence>
<dbReference type="Proteomes" id="UP000695022">
    <property type="component" value="Unplaced"/>
</dbReference>
<gene>
    <name evidence="7" type="primary">LOC106820269</name>
</gene>
<dbReference type="InterPro" id="IPR004107">
    <property type="entry name" value="Integrase_SAM-like_N"/>
</dbReference>
<dbReference type="RefSeq" id="XP_014680281.1">
    <property type="nucleotide sequence ID" value="XM_014824795.1"/>
</dbReference>
<dbReference type="GeneID" id="106820269"/>
<evidence type="ECO:0000256" key="4">
    <source>
        <dbReference type="ARBA" id="ARBA00023172"/>
    </source>
</evidence>
<sequence length="269" mass="31011">MYSRSLRRLTEFFDVCPDTITTEQLKQYFLALVESHSWSSVKIDRNAFQFFYRHVLNRQWQWVNIVKPPKVQPLQDVLSMSELNAIINATRKLSYQVYFLTTYSLGLRLSEALQLRIPDIDGTLMRVHLRQCKFNKHRFVPLPLATLKALRLYWATHRHPELIFPGGKPPHFRQGKTLHMDKGGVQKAIKIVAKECGISKNVHIHTLRHSIATHLLEAGVSLRSIQAFLGHASPVTTAKYTRMTEQAQQNSALMLNALVDQLSIDWVKS</sequence>
<dbReference type="Pfam" id="PF00589">
    <property type="entry name" value="Phage_integrase"/>
    <property type="match status" value="1"/>
</dbReference>
<evidence type="ECO:0000313" key="7">
    <source>
        <dbReference type="RefSeq" id="XP_014680281.1"/>
    </source>
</evidence>
<dbReference type="Gene3D" id="1.10.150.130">
    <property type="match status" value="1"/>
</dbReference>
<name>A0ABM1F760_PRICU</name>
<feature type="domain" description="Tyr recombinase" evidence="5">
    <location>
        <begin position="73"/>
        <end position="253"/>
    </location>
</feature>
<keyword evidence="3" id="KW-0238">DNA-binding</keyword>
<keyword evidence="4" id="KW-0233">DNA recombination</keyword>
<dbReference type="InterPro" id="IPR013762">
    <property type="entry name" value="Integrase-like_cat_sf"/>
</dbReference>
<proteinExistence type="inferred from homology"/>
<dbReference type="PROSITE" id="PS51898">
    <property type="entry name" value="TYR_RECOMBINASE"/>
    <property type="match status" value="1"/>
</dbReference>
<dbReference type="InterPro" id="IPR050090">
    <property type="entry name" value="Tyrosine_recombinase_XerCD"/>
</dbReference>
<dbReference type="InterPro" id="IPR002104">
    <property type="entry name" value="Integrase_catalytic"/>
</dbReference>
<dbReference type="PANTHER" id="PTHR30349">
    <property type="entry name" value="PHAGE INTEGRASE-RELATED"/>
    <property type="match status" value="1"/>
</dbReference>
<evidence type="ECO:0000313" key="6">
    <source>
        <dbReference type="Proteomes" id="UP000695022"/>
    </source>
</evidence>
<comment type="similarity">
    <text evidence="1">Belongs to the 'phage' integrase family.</text>
</comment>
<dbReference type="InterPro" id="IPR011010">
    <property type="entry name" value="DNA_brk_join_enz"/>
</dbReference>
<evidence type="ECO:0000256" key="2">
    <source>
        <dbReference type="ARBA" id="ARBA00022908"/>
    </source>
</evidence>
<evidence type="ECO:0000259" key="5">
    <source>
        <dbReference type="PROSITE" id="PS51898"/>
    </source>
</evidence>
<keyword evidence="2" id="KW-0229">DNA integration</keyword>
<dbReference type="Gene3D" id="1.10.443.10">
    <property type="entry name" value="Intergrase catalytic core"/>
    <property type="match status" value="1"/>
</dbReference>